<feature type="region of interest" description="Disordered" evidence="1">
    <location>
        <begin position="1"/>
        <end position="23"/>
    </location>
</feature>
<sequence length="186" mass="20338">MVEGNVRPPIHQANQRTSEVAAERTPQAVNALLRAKSGELMAKNLPRAVMLGHWTQRTWDVIGEAVRTDCCLPVAYATDLQDAITVIKSLLPPPDILLCSSYYDMEEVQDALLAYDSDINVLIAPKGYINTHGTVQMTAWLKEKIESQHFFPRVQTLSPSDGFLGAARRASQVSASSSSEPSFPGA</sequence>
<organism evidence="2 3">
    <name type="scientific">Rhodotorula taiwanensis</name>
    <dbReference type="NCBI Taxonomy" id="741276"/>
    <lineage>
        <taxon>Eukaryota</taxon>
        <taxon>Fungi</taxon>
        <taxon>Dikarya</taxon>
        <taxon>Basidiomycota</taxon>
        <taxon>Pucciniomycotina</taxon>
        <taxon>Microbotryomycetes</taxon>
        <taxon>Sporidiobolales</taxon>
        <taxon>Sporidiobolaceae</taxon>
        <taxon>Rhodotorula</taxon>
    </lineage>
</organism>
<evidence type="ECO:0000313" key="3">
    <source>
        <dbReference type="Proteomes" id="UP000237144"/>
    </source>
</evidence>
<protein>
    <submittedName>
        <fullName evidence="2">Uncharacterized protein</fullName>
    </submittedName>
</protein>
<reference evidence="2 3" key="1">
    <citation type="journal article" date="2018" name="Front. Microbiol.">
        <title>Prospects for Fungal Bioremediation of Acidic Radioactive Waste Sites: Characterization and Genome Sequence of Rhodotorula taiwanensis MD1149.</title>
        <authorList>
            <person name="Tkavc R."/>
            <person name="Matrosova V.Y."/>
            <person name="Grichenko O.E."/>
            <person name="Gostincar C."/>
            <person name="Volpe R.P."/>
            <person name="Klimenkova P."/>
            <person name="Gaidamakova E.K."/>
            <person name="Zhou C.E."/>
            <person name="Stewart B.J."/>
            <person name="Lyman M.G."/>
            <person name="Malfatti S.A."/>
            <person name="Rubinfeld B."/>
            <person name="Courtot M."/>
            <person name="Singh J."/>
            <person name="Dalgard C.L."/>
            <person name="Hamilton T."/>
            <person name="Frey K.G."/>
            <person name="Gunde-Cimerman N."/>
            <person name="Dugan L."/>
            <person name="Daly M.J."/>
        </authorList>
    </citation>
    <scope>NUCLEOTIDE SEQUENCE [LARGE SCALE GENOMIC DNA]</scope>
    <source>
        <strain evidence="2 3">MD1149</strain>
    </source>
</reference>
<comment type="caution">
    <text evidence="2">The sequence shown here is derived from an EMBL/GenBank/DDBJ whole genome shotgun (WGS) entry which is preliminary data.</text>
</comment>
<evidence type="ECO:0000256" key="1">
    <source>
        <dbReference type="SAM" id="MobiDB-lite"/>
    </source>
</evidence>
<accession>A0A2S5BDV3</accession>
<proteinExistence type="predicted"/>
<keyword evidence="3" id="KW-1185">Reference proteome</keyword>
<gene>
    <name evidence="2" type="ORF">BMF94_1931</name>
</gene>
<dbReference type="AlphaFoldDB" id="A0A2S5BDV3"/>
<dbReference type="Proteomes" id="UP000237144">
    <property type="component" value="Unassembled WGS sequence"/>
</dbReference>
<name>A0A2S5BDV3_9BASI</name>
<dbReference type="EMBL" id="PJQD01000020">
    <property type="protein sequence ID" value="POY74955.1"/>
    <property type="molecule type" value="Genomic_DNA"/>
</dbReference>
<dbReference type="OrthoDB" id="2523124at2759"/>
<evidence type="ECO:0000313" key="2">
    <source>
        <dbReference type="EMBL" id="POY74955.1"/>
    </source>
</evidence>